<keyword evidence="2 8" id="KW-0963">Cytoplasm</keyword>
<keyword evidence="3 8" id="KW-0808">Transferase</keyword>
<name>A0A0X8FE42_9LACT</name>
<keyword evidence="6 8" id="KW-0067">ATP-binding</keyword>
<evidence type="ECO:0000313" key="11">
    <source>
        <dbReference type="EMBL" id="QPS01210.1"/>
    </source>
</evidence>
<dbReference type="Gene3D" id="3.40.50.300">
    <property type="entry name" value="P-loop containing nucleotide triphosphate hydrolases"/>
    <property type="match status" value="1"/>
</dbReference>
<evidence type="ECO:0000313" key="12">
    <source>
        <dbReference type="Proteomes" id="UP000594771"/>
    </source>
</evidence>
<accession>A0A0X8FE42</accession>
<evidence type="ECO:0000256" key="7">
    <source>
        <dbReference type="ARBA" id="ARBA00022993"/>
    </source>
</evidence>
<evidence type="ECO:0000256" key="2">
    <source>
        <dbReference type="ARBA" id="ARBA00022490"/>
    </source>
</evidence>
<dbReference type="EMBL" id="CP065662">
    <property type="protein sequence ID" value="QPS01210.1"/>
    <property type="molecule type" value="Genomic_DNA"/>
</dbReference>
<dbReference type="PANTHER" id="PTHR10695">
    <property type="entry name" value="DEPHOSPHO-COA KINASE-RELATED"/>
    <property type="match status" value="1"/>
</dbReference>
<feature type="binding site" evidence="8">
    <location>
        <begin position="12"/>
        <end position="17"/>
    </location>
    <ligand>
        <name>ATP</name>
        <dbReference type="ChEBI" id="CHEBI:30616"/>
    </ligand>
</feature>
<dbReference type="InterPro" id="IPR027417">
    <property type="entry name" value="P-loop_NTPase"/>
</dbReference>
<protein>
    <recommendedName>
        <fullName evidence="8 9">Dephospho-CoA kinase</fullName>
        <ecNumber evidence="8 9">2.7.1.24</ecNumber>
    </recommendedName>
    <alternativeName>
        <fullName evidence="8">Dephosphocoenzyme A kinase</fullName>
    </alternativeName>
</protein>
<reference evidence="11 12" key="1">
    <citation type="submission" date="2020-12" db="EMBL/GenBank/DDBJ databases">
        <title>FDA dAtabase for Regulatory Grade micrObial Sequences (FDA-ARGOS): Supporting development and validation of Infectious Disease Dx tests.</title>
        <authorList>
            <person name="Sproer C."/>
            <person name="Gronow S."/>
            <person name="Severitt S."/>
            <person name="Schroder I."/>
            <person name="Tallon L."/>
            <person name="Sadzewicz L."/>
            <person name="Zhao X."/>
            <person name="Boylan J."/>
            <person name="Ott S."/>
            <person name="Bowen H."/>
            <person name="Vavikolanu K."/>
            <person name="Mehta A."/>
            <person name="Aluvathingal J."/>
            <person name="Nadendla S."/>
            <person name="Lowell S."/>
            <person name="Myers T."/>
            <person name="Yan Y."/>
            <person name="Sichtig H."/>
        </authorList>
    </citation>
    <scope>NUCLEOTIDE SEQUENCE [LARGE SCALE GENOMIC DNA]</scope>
    <source>
        <strain evidence="11 12">FDAARGOS_911</strain>
    </source>
</reference>
<comment type="function">
    <text evidence="8">Catalyzes the phosphorylation of the 3'-hydroxyl group of dephosphocoenzyme A to form coenzyme A.</text>
</comment>
<sequence>MTFRLGLTGSIATGKSTVSNYFKKVGFPVVDADLGARAVVEPGTQGLQAIKEHFGEDFLFPNGTLNRKKLGDVVFTDKDQLTALNQLLLPYIYDWVNDQAQSYQDQGHQLIVLDIPLLYETKYQDACDAVMLVYVPESIQLQRLMDRDNLSEDEAFDRMLSQYNIEQKLRWADIVIDNQGSIHQTEKQVEAWLSIQGFQAIK</sequence>
<evidence type="ECO:0000256" key="4">
    <source>
        <dbReference type="ARBA" id="ARBA00022741"/>
    </source>
</evidence>
<evidence type="ECO:0000313" key="13">
    <source>
        <dbReference type="Proteomes" id="UP001069145"/>
    </source>
</evidence>
<reference evidence="10" key="2">
    <citation type="submission" date="2022-09" db="EMBL/GenBank/DDBJ databases">
        <title>Aerococcus urinae taxonomy study.</title>
        <authorList>
            <person name="Christensen J."/>
            <person name="Senneby E."/>
        </authorList>
    </citation>
    <scope>NUCLEOTIDE SEQUENCE</scope>
    <source>
        <strain evidence="10">NLD-066-U95</strain>
    </source>
</reference>
<dbReference type="EC" id="2.7.1.24" evidence="8 9"/>
<dbReference type="UniPathway" id="UPA00241">
    <property type="reaction ID" value="UER00356"/>
</dbReference>
<dbReference type="RefSeq" id="WP_060777946.1">
    <property type="nucleotide sequence ID" value="NZ_CAJHLF010000003.1"/>
</dbReference>
<dbReference type="EMBL" id="JAOTML010000003">
    <property type="protein sequence ID" value="MCY3053132.1"/>
    <property type="molecule type" value="Genomic_DNA"/>
</dbReference>
<dbReference type="FunFam" id="3.40.50.300:FF:000991">
    <property type="entry name" value="Dephospho-CoA kinase"/>
    <property type="match status" value="1"/>
</dbReference>
<dbReference type="GO" id="GO:0015937">
    <property type="term" value="P:coenzyme A biosynthetic process"/>
    <property type="evidence" value="ECO:0007669"/>
    <property type="project" value="UniProtKB-UniRule"/>
</dbReference>
<evidence type="ECO:0000256" key="3">
    <source>
        <dbReference type="ARBA" id="ARBA00022679"/>
    </source>
</evidence>
<dbReference type="GO" id="GO:0005737">
    <property type="term" value="C:cytoplasm"/>
    <property type="evidence" value="ECO:0007669"/>
    <property type="project" value="UniProtKB-SubCell"/>
</dbReference>
<keyword evidence="13" id="KW-1185">Reference proteome</keyword>
<dbReference type="Pfam" id="PF01121">
    <property type="entry name" value="CoaE"/>
    <property type="match status" value="1"/>
</dbReference>
<dbReference type="Proteomes" id="UP000594771">
    <property type="component" value="Chromosome"/>
</dbReference>
<dbReference type="HAMAP" id="MF_00376">
    <property type="entry name" value="Dephospho_CoA_kinase"/>
    <property type="match status" value="1"/>
</dbReference>
<comment type="subcellular location">
    <subcellularLocation>
        <location evidence="8">Cytoplasm</location>
    </subcellularLocation>
</comment>
<keyword evidence="5 8" id="KW-0418">Kinase</keyword>
<comment type="catalytic activity">
    <reaction evidence="8">
        <text>3'-dephospho-CoA + ATP = ADP + CoA + H(+)</text>
        <dbReference type="Rhea" id="RHEA:18245"/>
        <dbReference type="ChEBI" id="CHEBI:15378"/>
        <dbReference type="ChEBI" id="CHEBI:30616"/>
        <dbReference type="ChEBI" id="CHEBI:57287"/>
        <dbReference type="ChEBI" id="CHEBI:57328"/>
        <dbReference type="ChEBI" id="CHEBI:456216"/>
        <dbReference type="EC" id="2.7.1.24"/>
    </reaction>
</comment>
<dbReference type="PROSITE" id="PS51219">
    <property type="entry name" value="DPCK"/>
    <property type="match status" value="1"/>
</dbReference>
<evidence type="ECO:0000256" key="9">
    <source>
        <dbReference type="NCBIfam" id="TIGR00152"/>
    </source>
</evidence>
<dbReference type="SUPFAM" id="SSF52540">
    <property type="entry name" value="P-loop containing nucleoside triphosphate hydrolases"/>
    <property type="match status" value="1"/>
</dbReference>
<dbReference type="GeneID" id="35767585"/>
<evidence type="ECO:0000256" key="8">
    <source>
        <dbReference type="HAMAP-Rule" id="MF_00376"/>
    </source>
</evidence>
<keyword evidence="4 8" id="KW-0547">Nucleotide-binding</keyword>
<evidence type="ECO:0000256" key="6">
    <source>
        <dbReference type="ARBA" id="ARBA00022840"/>
    </source>
</evidence>
<keyword evidence="7 8" id="KW-0173">Coenzyme A biosynthesis</keyword>
<gene>
    <name evidence="8 10" type="primary">coaE</name>
    <name evidence="11" type="ORF">I6G68_07540</name>
    <name evidence="10" type="ORF">ODY43_03930</name>
</gene>
<dbReference type="KEGG" id="aun:AWM73_02510"/>
<dbReference type="GO" id="GO:0005524">
    <property type="term" value="F:ATP binding"/>
    <property type="evidence" value="ECO:0007669"/>
    <property type="project" value="UniProtKB-UniRule"/>
</dbReference>
<evidence type="ECO:0000256" key="5">
    <source>
        <dbReference type="ARBA" id="ARBA00022777"/>
    </source>
</evidence>
<evidence type="ECO:0000313" key="10">
    <source>
        <dbReference type="EMBL" id="MCY3053132.1"/>
    </source>
</evidence>
<dbReference type="Proteomes" id="UP001069145">
    <property type="component" value="Unassembled WGS sequence"/>
</dbReference>
<dbReference type="NCBIfam" id="TIGR00152">
    <property type="entry name" value="dephospho-CoA kinase"/>
    <property type="match status" value="1"/>
</dbReference>
<dbReference type="CDD" id="cd02022">
    <property type="entry name" value="DPCK"/>
    <property type="match status" value="1"/>
</dbReference>
<proteinExistence type="inferred from homology"/>
<dbReference type="AlphaFoldDB" id="A0A0X8FE42"/>
<comment type="pathway">
    <text evidence="8">Cofactor biosynthesis; coenzyme A biosynthesis; CoA from (R)-pantothenate: step 5/5.</text>
</comment>
<evidence type="ECO:0000256" key="1">
    <source>
        <dbReference type="ARBA" id="ARBA00009018"/>
    </source>
</evidence>
<dbReference type="GO" id="GO:0004140">
    <property type="term" value="F:dephospho-CoA kinase activity"/>
    <property type="evidence" value="ECO:0007669"/>
    <property type="project" value="UniProtKB-UniRule"/>
</dbReference>
<comment type="similarity">
    <text evidence="1 8">Belongs to the CoaE family.</text>
</comment>
<dbReference type="PANTHER" id="PTHR10695:SF46">
    <property type="entry name" value="BIFUNCTIONAL COENZYME A SYNTHASE-RELATED"/>
    <property type="match status" value="1"/>
</dbReference>
<dbReference type="OrthoDB" id="9812943at2"/>
<organism evidence="11 12">
    <name type="scientific">Aerococcus urinae</name>
    <dbReference type="NCBI Taxonomy" id="1376"/>
    <lineage>
        <taxon>Bacteria</taxon>
        <taxon>Bacillati</taxon>
        <taxon>Bacillota</taxon>
        <taxon>Bacilli</taxon>
        <taxon>Lactobacillales</taxon>
        <taxon>Aerococcaceae</taxon>
        <taxon>Aerococcus</taxon>
    </lineage>
</organism>
<dbReference type="InterPro" id="IPR001977">
    <property type="entry name" value="Depp_CoAkinase"/>
</dbReference>